<dbReference type="Gene3D" id="2.120.10.30">
    <property type="entry name" value="TolB, C-terminal domain"/>
    <property type="match status" value="1"/>
</dbReference>
<feature type="signal peptide" evidence="2">
    <location>
        <begin position="1"/>
        <end position="29"/>
    </location>
</feature>
<dbReference type="AlphaFoldDB" id="A0A2S8SQY1"/>
<dbReference type="InterPro" id="IPR011659">
    <property type="entry name" value="WD40"/>
</dbReference>
<dbReference type="SUPFAM" id="SSF69304">
    <property type="entry name" value="Tricorn protease N-terminal domain"/>
    <property type="match status" value="1"/>
</dbReference>
<feature type="chain" id="PRO_5015410641" description="WD40-like Beta Propeller Repeat" evidence="2">
    <location>
        <begin position="30"/>
        <end position="701"/>
    </location>
</feature>
<feature type="compositionally biased region" description="Pro residues" evidence="1">
    <location>
        <begin position="492"/>
        <end position="519"/>
    </location>
</feature>
<keyword evidence="4" id="KW-1185">Reference proteome</keyword>
<sequence length="701" mass="74372">MPFSPRLFSRALFLSLCAPFLGVPAASHAQDGGHFLDSSPTLSVPAWGARAGAARALRFIDSEGRPLQGSFSDPAWETRGVGLFFTRNFGGTRNIWRAFPDPRDRSRYPSWRALPVTQFEAPLFASHPVPLAGDRALLLVSNAVRPRGAAQITLFDLKNPALRALTDEPNGAFDPAPAPDGSAFAYTASRGQITSVWVQNLAGQAGSRSGQNAEAAAKNARRPAWQNAATLLVESVDDGSIYRLSRPWRANLRPVRLAVGFQVSASRDGSTLVLGGKVDGEPRLYLLAGDGSGLRVLSSTQNADAPALSGNGRLLAFAAPLPGQETRALWFLPLELETAVANAELPPATSVLGVPLIPARDAAPESTKNEVTTRLDAPLAQIRGIQSAARGALAIIGSATGQNASATLEIGQGAVPKRWEARPVALPVPPGAPLLVWNPPPAARGIWSFRLLVSNSSGAAQSVFSVQLPLSPGISAPSNNFLNSMPAGGPLPRAPLPDLPAPPSLPRPAPLPPLLPAPPQIHSRPNSPRNSLPRPRPTLPGINSPGTKFPGANAPSIFSPQVVPAGRDAATFNVSNTLAQIKAGQTVSVTFWALNRGTRAWDAGSAGRSAGAVRLVTRWIRLDNGNRRKWTLQWMKTSVAPRARTRWSFDVTAPPQPGRYKLIYGLVRVPSDNWTPPAFDAPQDNWPDEFAAIAFAVTVKP</sequence>
<keyword evidence="2" id="KW-0732">Signal</keyword>
<dbReference type="InterPro" id="IPR011042">
    <property type="entry name" value="6-blade_b-propeller_TolB-like"/>
</dbReference>
<dbReference type="Pfam" id="PF07676">
    <property type="entry name" value="PD40"/>
    <property type="match status" value="1"/>
</dbReference>
<proteinExistence type="predicted"/>
<accession>A0A2S8SQY1</accession>
<gene>
    <name evidence="3" type="ORF">B1R32_11428</name>
</gene>
<dbReference type="Proteomes" id="UP000237684">
    <property type="component" value="Unassembled WGS sequence"/>
</dbReference>
<dbReference type="Gene3D" id="2.60.40.10">
    <property type="entry name" value="Immunoglobulins"/>
    <property type="match status" value="1"/>
</dbReference>
<evidence type="ECO:0000256" key="2">
    <source>
        <dbReference type="SAM" id="SignalP"/>
    </source>
</evidence>
<organism evidence="3 4">
    <name type="scientific">Abditibacterium utsteinense</name>
    <dbReference type="NCBI Taxonomy" id="1960156"/>
    <lineage>
        <taxon>Bacteria</taxon>
        <taxon>Pseudomonadati</taxon>
        <taxon>Abditibacteriota</taxon>
        <taxon>Abditibacteriia</taxon>
        <taxon>Abditibacteriales</taxon>
        <taxon>Abditibacteriaceae</taxon>
        <taxon>Abditibacterium</taxon>
    </lineage>
</organism>
<evidence type="ECO:0000313" key="3">
    <source>
        <dbReference type="EMBL" id="PQV63203.1"/>
    </source>
</evidence>
<comment type="caution">
    <text evidence="3">The sequence shown here is derived from an EMBL/GenBank/DDBJ whole genome shotgun (WGS) entry which is preliminary data.</text>
</comment>
<name>A0A2S8SQY1_9BACT</name>
<feature type="region of interest" description="Disordered" evidence="1">
    <location>
        <begin position="485"/>
        <end position="555"/>
    </location>
</feature>
<reference evidence="3 4" key="1">
    <citation type="journal article" date="2018" name="Syst. Appl. Microbiol.">
        <title>Abditibacterium utsteinense sp. nov., the first cultivated member of candidate phylum FBP, isolated from ice-free Antarctic soil samples.</title>
        <authorList>
            <person name="Tahon G."/>
            <person name="Tytgat B."/>
            <person name="Lebbe L."/>
            <person name="Carlier A."/>
            <person name="Willems A."/>
        </authorList>
    </citation>
    <scope>NUCLEOTIDE SEQUENCE [LARGE SCALE GENOMIC DNA]</scope>
    <source>
        <strain evidence="3 4">LMG 29911</strain>
    </source>
</reference>
<feature type="compositionally biased region" description="Low complexity" evidence="1">
    <location>
        <begin position="523"/>
        <end position="533"/>
    </location>
</feature>
<dbReference type="InParanoid" id="A0A2S8SQY1"/>
<protein>
    <recommendedName>
        <fullName evidence="5">WD40-like Beta Propeller Repeat</fullName>
    </recommendedName>
</protein>
<evidence type="ECO:0000313" key="4">
    <source>
        <dbReference type="Proteomes" id="UP000237684"/>
    </source>
</evidence>
<dbReference type="InterPro" id="IPR013783">
    <property type="entry name" value="Ig-like_fold"/>
</dbReference>
<evidence type="ECO:0008006" key="5">
    <source>
        <dbReference type="Google" id="ProtNLM"/>
    </source>
</evidence>
<dbReference type="EMBL" id="NIGF01000014">
    <property type="protein sequence ID" value="PQV63203.1"/>
    <property type="molecule type" value="Genomic_DNA"/>
</dbReference>
<evidence type="ECO:0000256" key="1">
    <source>
        <dbReference type="SAM" id="MobiDB-lite"/>
    </source>
</evidence>